<evidence type="ECO:0000313" key="1">
    <source>
        <dbReference type="EMBL" id="KKZ15136.1"/>
    </source>
</evidence>
<sequence length="74" mass="8544">MMVMFPVILRDVIMMVNGVGDSMETILLMECLKQWGELLPQHLVMENIQLWFHGLLTKHLEVVSIVKGDVMAQY</sequence>
<gene>
    <name evidence="1" type="ORF">TH68_02060</name>
</gene>
<evidence type="ECO:0000313" key="2">
    <source>
        <dbReference type="Proteomes" id="UP000035054"/>
    </source>
</evidence>
<dbReference type="AlphaFoldDB" id="A0A6N3XD92"/>
<reference evidence="1 2" key="1">
    <citation type="submission" date="2015-01" db="EMBL/GenBank/DDBJ databases">
        <title>Lifestyle Evolution in Cyanobacterial Symbionts of Sponges.</title>
        <authorList>
            <person name="Burgsdorf I."/>
            <person name="Slaby B.M."/>
            <person name="Handley K.M."/>
            <person name="Haber M."/>
            <person name="Blom J."/>
            <person name="Marshall C.W."/>
            <person name="Gilbert J.A."/>
            <person name="Hentschel U."/>
            <person name="Steindler L."/>
        </authorList>
    </citation>
    <scope>NUCLEOTIDE SEQUENCE [LARGE SCALE GENOMIC DNA]</scope>
    <source>
        <strain evidence="1">142</strain>
    </source>
</reference>
<name>A0A6N3XD92_9SYNE</name>
<comment type="caution">
    <text evidence="1">The sequence shown here is derived from an EMBL/GenBank/DDBJ whole genome shotgun (WGS) entry which is preliminary data.</text>
</comment>
<proteinExistence type="predicted"/>
<accession>A0A6N3XD92</accession>
<dbReference type="EMBL" id="JXUO01000063">
    <property type="protein sequence ID" value="KKZ15136.1"/>
    <property type="molecule type" value="Genomic_DNA"/>
</dbReference>
<organism evidence="1 2">
    <name type="scientific">Candidatus Synechococcus spongiarum 142</name>
    <dbReference type="NCBI Taxonomy" id="1608213"/>
    <lineage>
        <taxon>Bacteria</taxon>
        <taxon>Bacillati</taxon>
        <taxon>Cyanobacteriota</taxon>
        <taxon>Cyanophyceae</taxon>
        <taxon>Synechococcales</taxon>
        <taxon>Synechococcaceae</taxon>
        <taxon>Synechococcus</taxon>
    </lineage>
</organism>
<dbReference type="Proteomes" id="UP000035054">
    <property type="component" value="Unassembled WGS sequence"/>
</dbReference>
<protein>
    <submittedName>
        <fullName evidence="1">Uncharacterized protein</fullName>
    </submittedName>
</protein>